<evidence type="ECO:0000313" key="5">
    <source>
        <dbReference type="Ensembl" id="ENSATEP00000012625.1"/>
    </source>
</evidence>
<reference evidence="5" key="2">
    <citation type="submission" date="2025-08" db="UniProtKB">
        <authorList>
            <consortium name="Ensembl"/>
        </authorList>
    </citation>
    <scope>IDENTIFICATION</scope>
</reference>
<dbReference type="GO" id="GO:0006955">
    <property type="term" value="P:immune response"/>
    <property type="evidence" value="ECO:0007669"/>
    <property type="project" value="InterPro"/>
</dbReference>
<dbReference type="InterPro" id="IPR001811">
    <property type="entry name" value="Chemokine_IL8-like_dom"/>
</dbReference>
<evidence type="ECO:0000256" key="3">
    <source>
        <dbReference type="SAM" id="SignalP"/>
    </source>
</evidence>
<keyword evidence="6" id="KW-1185">Reference proteome</keyword>
<feature type="chain" id="PRO_5018579948" description="Chemokine interleukin-8-like domain-containing protein" evidence="3">
    <location>
        <begin position="25"/>
        <end position="122"/>
    </location>
</feature>
<proteinExistence type="predicted"/>
<dbReference type="RefSeq" id="XP_026198500.1">
    <property type="nucleotide sequence ID" value="XM_026342715.1"/>
</dbReference>
<dbReference type="GeneTree" id="ENSGT01000000214675"/>
<feature type="signal peptide" evidence="3">
    <location>
        <begin position="1"/>
        <end position="24"/>
    </location>
</feature>
<dbReference type="InterPro" id="IPR039809">
    <property type="entry name" value="Chemokine_b/g/d"/>
</dbReference>
<reference evidence="5" key="3">
    <citation type="submission" date="2025-09" db="UniProtKB">
        <authorList>
            <consortium name="Ensembl"/>
        </authorList>
    </citation>
    <scope>IDENTIFICATION</scope>
</reference>
<accession>A0A3Q1HXT7</accession>
<dbReference type="Ensembl" id="ENSATET00000012832.3">
    <property type="protein sequence ID" value="ENSATEP00000012625.1"/>
    <property type="gene ID" value="ENSATEG00000033499.1"/>
</dbReference>
<dbReference type="OrthoDB" id="9948647at2759"/>
<protein>
    <recommendedName>
        <fullName evidence="4">Chemokine interleukin-8-like domain-containing protein</fullName>
    </recommendedName>
</protein>
<keyword evidence="3" id="KW-0732">Signal</keyword>
<dbReference type="GO" id="GO:0005615">
    <property type="term" value="C:extracellular space"/>
    <property type="evidence" value="ECO:0007669"/>
    <property type="project" value="UniProtKB-KW"/>
</dbReference>
<dbReference type="Gene3D" id="2.40.50.40">
    <property type="match status" value="1"/>
</dbReference>
<dbReference type="GeneID" id="113150279"/>
<reference evidence="5" key="1">
    <citation type="submission" date="2021-04" db="EMBL/GenBank/DDBJ databases">
        <authorList>
            <consortium name="Wellcome Sanger Institute Data Sharing"/>
        </authorList>
    </citation>
    <scope>NUCLEOTIDE SEQUENCE [LARGE SCALE GENOMIC DNA]</scope>
</reference>
<dbReference type="PANTHER" id="PTHR12015:SF203">
    <property type="entry name" value="CHEMOKINE INTERLEUKIN-8-LIKE DOMAIN-CONTAINING PROTEIN"/>
    <property type="match status" value="1"/>
</dbReference>
<evidence type="ECO:0000259" key="4">
    <source>
        <dbReference type="SMART" id="SM00199"/>
    </source>
</evidence>
<dbReference type="Pfam" id="PF00048">
    <property type="entry name" value="IL8"/>
    <property type="match status" value="1"/>
</dbReference>
<keyword evidence="1" id="KW-0202">Cytokine</keyword>
<dbReference type="Proteomes" id="UP000265040">
    <property type="component" value="Chromosome 9"/>
</dbReference>
<dbReference type="SMART" id="SM00199">
    <property type="entry name" value="SCY"/>
    <property type="match status" value="1"/>
</dbReference>
<organism evidence="5 6">
    <name type="scientific">Anabas testudineus</name>
    <name type="common">Climbing perch</name>
    <name type="synonym">Anthias testudineus</name>
    <dbReference type="NCBI Taxonomy" id="64144"/>
    <lineage>
        <taxon>Eukaryota</taxon>
        <taxon>Metazoa</taxon>
        <taxon>Chordata</taxon>
        <taxon>Craniata</taxon>
        <taxon>Vertebrata</taxon>
        <taxon>Euteleostomi</taxon>
        <taxon>Actinopterygii</taxon>
        <taxon>Neopterygii</taxon>
        <taxon>Teleostei</taxon>
        <taxon>Neoteleostei</taxon>
        <taxon>Acanthomorphata</taxon>
        <taxon>Anabantaria</taxon>
        <taxon>Anabantiformes</taxon>
        <taxon>Anabantoidei</taxon>
        <taxon>Anabantidae</taxon>
        <taxon>Anabas</taxon>
    </lineage>
</organism>
<evidence type="ECO:0000256" key="2">
    <source>
        <dbReference type="SAM" id="MobiDB-lite"/>
    </source>
</evidence>
<sequence length="122" mass="13766">MTKPMLFLAALTLYCSIVIMPAFAREGCRCIRYSTNVIPKWAIKKVEILPPSGLCRRPEIIITTRKGIVHCTKPGLQWVDDLIRFLQRQNRVKATLSPTASTTRQMNVSSRFDATMASSHSN</sequence>
<dbReference type="PANTHER" id="PTHR12015">
    <property type="entry name" value="SMALL INDUCIBLE CYTOKINE A"/>
    <property type="match status" value="1"/>
</dbReference>
<feature type="domain" description="Chemokine interleukin-8-like" evidence="4">
    <location>
        <begin position="25"/>
        <end position="86"/>
    </location>
</feature>
<name>A0A3Q1HXT7_ANATE</name>
<dbReference type="GO" id="GO:0008009">
    <property type="term" value="F:chemokine activity"/>
    <property type="evidence" value="ECO:0007669"/>
    <property type="project" value="InterPro"/>
</dbReference>
<dbReference type="AlphaFoldDB" id="A0A3Q1HXT7"/>
<dbReference type="InterPro" id="IPR036048">
    <property type="entry name" value="Interleukin_8-like_sf"/>
</dbReference>
<evidence type="ECO:0000256" key="1">
    <source>
        <dbReference type="ARBA" id="ARBA00022514"/>
    </source>
</evidence>
<evidence type="ECO:0000313" key="6">
    <source>
        <dbReference type="Proteomes" id="UP000265040"/>
    </source>
</evidence>
<dbReference type="RefSeq" id="XP_026198501.1">
    <property type="nucleotide sequence ID" value="XM_026342716.1"/>
</dbReference>
<dbReference type="SUPFAM" id="SSF54117">
    <property type="entry name" value="Interleukin 8-like chemokines"/>
    <property type="match status" value="1"/>
</dbReference>
<feature type="region of interest" description="Disordered" evidence="2">
    <location>
        <begin position="96"/>
        <end position="122"/>
    </location>
</feature>